<organism evidence="1 2">
    <name type="scientific">Camellia sinensis</name>
    <name type="common">Tea plant</name>
    <name type="synonym">Thea sinensis</name>
    <dbReference type="NCBI Taxonomy" id="4442"/>
    <lineage>
        <taxon>Eukaryota</taxon>
        <taxon>Viridiplantae</taxon>
        <taxon>Streptophyta</taxon>
        <taxon>Embryophyta</taxon>
        <taxon>Tracheophyta</taxon>
        <taxon>Spermatophyta</taxon>
        <taxon>Magnoliopsida</taxon>
        <taxon>eudicotyledons</taxon>
        <taxon>Gunneridae</taxon>
        <taxon>Pentapetalae</taxon>
        <taxon>asterids</taxon>
        <taxon>Ericales</taxon>
        <taxon>Theaceae</taxon>
        <taxon>Camellia</taxon>
    </lineage>
</organism>
<reference evidence="1 2" key="2">
    <citation type="submission" date="2020-07" db="EMBL/GenBank/DDBJ databases">
        <title>Genome assembly of wild tea tree DASZ reveals pedigree and selection history of tea varieties.</title>
        <authorList>
            <person name="Zhang W."/>
        </authorList>
    </citation>
    <scope>NUCLEOTIDE SEQUENCE [LARGE SCALE GENOMIC DNA]</scope>
    <source>
        <strain evidence="2">cv. G240</strain>
        <tissue evidence="1">Leaf</tissue>
    </source>
</reference>
<protein>
    <submittedName>
        <fullName evidence="1">Uncharacterized protein</fullName>
    </submittedName>
</protein>
<accession>A0A7J7FWN6</accession>
<dbReference type="Proteomes" id="UP000593564">
    <property type="component" value="Unassembled WGS sequence"/>
</dbReference>
<name>A0A7J7FWN6_CAMSI</name>
<gene>
    <name evidence="1" type="ORF">HYC85_028974</name>
</gene>
<evidence type="ECO:0000313" key="1">
    <source>
        <dbReference type="EMBL" id="KAF5932803.1"/>
    </source>
</evidence>
<dbReference type="EMBL" id="JACBKZ010000014">
    <property type="protein sequence ID" value="KAF5932803.1"/>
    <property type="molecule type" value="Genomic_DNA"/>
</dbReference>
<keyword evidence="2" id="KW-1185">Reference proteome</keyword>
<proteinExistence type="predicted"/>
<dbReference type="AlphaFoldDB" id="A0A7J7FWN6"/>
<reference evidence="2" key="1">
    <citation type="journal article" date="2020" name="Nat. Commun.">
        <title>Genome assembly of wild tea tree DASZ reveals pedigree and selection history of tea varieties.</title>
        <authorList>
            <person name="Zhang W."/>
            <person name="Zhang Y."/>
            <person name="Qiu H."/>
            <person name="Guo Y."/>
            <person name="Wan H."/>
            <person name="Zhang X."/>
            <person name="Scossa F."/>
            <person name="Alseekh S."/>
            <person name="Zhang Q."/>
            <person name="Wang P."/>
            <person name="Xu L."/>
            <person name="Schmidt M.H."/>
            <person name="Jia X."/>
            <person name="Li D."/>
            <person name="Zhu A."/>
            <person name="Guo F."/>
            <person name="Chen W."/>
            <person name="Ni D."/>
            <person name="Usadel B."/>
            <person name="Fernie A.R."/>
            <person name="Wen W."/>
        </authorList>
    </citation>
    <scope>NUCLEOTIDE SEQUENCE [LARGE SCALE GENOMIC DNA]</scope>
    <source>
        <strain evidence="2">cv. G240</strain>
    </source>
</reference>
<sequence>MYFTITQCDTNLFTLLVRCQLSNYLLSPPPYSQKKKKKPPSTTNMAFLPFTFQRCCHHYNDPTTTSHLFPKR</sequence>
<evidence type="ECO:0000313" key="2">
    <source>
        <dbReference type="Proteomes" id="UP000593564"/>
    </source>
</evidence>
<comment type="caution">
    <text evidence="1">The sequence shown here is derived from an EMBL/GenBank/DDBJ whole genome shotgun (WGS) entry which is preliminary data.</text>
</comment>